<feature type="region of interest" description="Disordered" evidence="1">
    <location>
        <begin position="99"/>
        <end position="139"/>
    </location>
</feature>
<protein>
    <submittedName>
        <fullName evidence="2">Uncharacterized protein</fullName>
    </submittedName>
</protein>
<accession>A0ABS7P3J8</accession>
<comment type="caution">
    <text evidence="2">The sequence shown here is derived from an EMBL/GenBank/DDBJ whole genome shotgun (WGS) entry which is preliminary data.</text>
</comment>
<gene>
    <name evidence="2" type="ORF">HQ603_09520</name>
</gene>
<keyword evidence="3" id="KW-1185">Reference proteome</keyword>
<proteinExistence type="predicted"/>
<dbReference type="Proteomes" id="UP000825228">
    <property type="component" value="Unassembled WGS sequence"/>
</dbReference>
<feature type="compositionally biased region" description="Low complexity" evidence="1">
    <location>
        <begin position="118"/>
        <end position="130"/>
    </location>
</feature>
<organism evidence="2 3">
    <name type="scientific">Rhodococcoides corynebacterioides</name>
    <dbReference type="NCBI Taxonomy" id="53972"/>
    <lineage>
        <taxon>Bacteria</taxon>
        <taxon>Bacillati</taxon>
        <taxon>Actinomycetota</taxon>
        <taxon>Actinomycetes</taxon>
        <taxon>Mycobacteriales</taxon>
        <taxon>Nocardiaceae</taxon>
        <taxon>Rhodococcoides</taxon>
    </lineage>
</organism>
<sequence>MSDVVDYATSDLEKLAEFLRQLVRLLPSDQTGADTEISGLELRRVRQVDQGSSDIGLHGDQDTPGLSGISGVGSGPQQALLSDVVARINSLFGAEFATRRSPASSLRPQAWPKRINASPTRSTTTPSTSSWHRGNYERP</sequence>
<name>A0ABS7P3J8_9NOCA</name>
<dbReference type="RefSeq" id="WP_222684311.1">
    <property type="nucleotide sequence ID" value="NZ_JABUBT010000007.1"/>
</dbReference>
<evidence type="ECO:0000313" key="3">
    <source>
        <dbReference type="Proteomes" id="UP000825228"/>
    </source>
</evidence>
<evidence type="ECO:0000256" key="1">
    <source>
        <dbReference type="SAM" id="MobiDB-lite"/>
    </source>
</evidence>
<evidence type="ECO:0000313" key="2">
    <source>
        <dbReference type="EMBL" id="MBY6366993.1"/>
    </source>
</evidence>
<feature type="region of interest" description="Disordered" evidence="1">
    <location>
        <begin position="52"/>
        <end position="76"/>
    </location>
</feature>
<dbReference type="EMBL" id="JABUBU010000006">
    <property type="protein sequence ID" value="MBY6366993.1"/>
    <property type="molecule type" value="Genomic_DNA"/>
</dbReference>
<reference evidence="2 3" key="1">
    <citation type="submission" date="2020-06" db="EMBL/GenBank/DDBJ databases">
        <title>Taxonomy, biology and ecology of Rhodococcus bacteria occurring in California pistachio and other woody hosts as revealed by genome sequence analyses.</title>
        <authorList>
            <person name="Gai Y."/>
            <person name="Riely B."/>
        </authorList>
    </citation>
    <scope>NUCLEOTIDE SEQUENCE [LARGE SCALE GENOMIC DNA]</scope>
    <source>
        <strain evidence="2 3">BP-281</strain>
    </source>
</reference>